<dbReference type="Proteomes" id="UP000315344">
    <property type="component" value="Unassembled WGS sequence"/>
</dbReference>
<name>A0A533HX66_PARDE</name>
<reference evidence="1 2" key="1">
    <citation type="journal article" date="2017" name="Nat. Commun.">
        <title>In situ click chemistry generation of cyclooxygenase-2 inhibitors.</title>
        <authorList>
            <person name="Bhardwaj A."/>
            <person name="Kaur J."/>
            <person name="Wuest M."/>
            <person name="Wuest F."/>
        </authorList>
    </citation>
    <scope>NUCLEOTIDE SEQUENCE [LARGE SCALE GENOMIC DNA]</scope>
    <source>
        <strain evidence="1">S2_012_000_R3_94</strain>
    </source>
</reference>
<protein>
    <submittedName>
        <fullName evidence="1">Uncharacterized protein</fullName>
    </submittedName>
</protein>
<evidence type="ECO:0000313" key="2">
    <source>
        <dbReference type="Proteomes" id="UP000315344"/>
    </source>
</evidence>
<sequence length="171" mass="18546">MKILPVGPMLDLSVRVLQLPLGQFAAPAEMLTGGDGLPAGAVFLPAANLALASTPCALPMFEKVALDVCERRRCDVLLQRTGLYPETLDTVTVEVALIMDQMAALVPGLVYMRHRNGSLWLVPQQVGPYIEVSENGLAISSTPPFVTWDERTDGVCRAAAEIVRLMHRRGH</sequence>
<comment type="caution">
    <text evidence="1">The sequence shown here is derived from an EMBL/GenBank/DDBJ whole genome shotgun (WGS) entry which is preliminary data.</text>
</comment>
<proteinExistence type="predicted"/>
<dbReference type="AlphaFoldDB" id="A0A533HX66"/>
<accession>A0A533HX66</accession>
<evidence type="ECO:0000313" key="1">
    <source>
        <dbReference type="EMBL" id="TKW62951.1"/>
    </source>
</evidence>
<organism evidence="1 2">
    <name type="scientific">Paracoccus denitrificans</name>
    <dbReference type="NCBI Taxonomy" id="266"/>
    <lineage>
        <taxon>Bacteria</taxon>
        <taxon>Pseudomonadati</taxon>
        <taxon>Pseudomonadota</taxon>
        <taxon>Alphaproteobacteria</taxon>
        <taxon>Rhodobacterales</taxon>
        <taxon>Paracoccaceae</taxon>
        <taxon>Paracoccus</taxon>
    </lineage>
</organism>
<gene>
    <name evidence="1" type="ORF">DI616_20105</name>
</gene>
<dbReference type="EMBL" id="VAFL01000043">
    <property type="protein sequence ID" value="TKW62951.1"/>
    <property type="molecule type" value="Genomic_DNA"/>
</dbReference>